<dbReference type="Gene3D" id="3.30.70.940">
    <property type="entry name" value="NusG, N-terminal domain"/>
    <property type="match status" value="1"/>
</dbReference>
<keyword evidence="1" id="KW-0889">Transcription antitermination</keyword>
<dbReference type="CDD" id="cd06091">
    <property type="entry name" value="KOW_NusG"/>
    <property type="match status" value="1"/>
</dbReference>
<name>A0A2U1PSY9_ARTAN</name>
<dbReference type="InterPro" id="IPR006645">
    <property type="entry name" value="NGN-like_dom"/>
</dbReference>
<dbReference type="AlphaFoldDB" id="A0A2U1PSY9"/>
<comment type="caution">
    <text evidence="5">The sequence shown here is derived from an EMBL/GenBank/DDBJ whole genome shotgun (WGS) entry which is preliminary data.</text>
</comment>
<dbReference type="PANTHER" id="PTHR30265:SF4">
    <property type="entry name" value="KOW MOTIF FAMILY PROTEIN, EXPRESSED"/>
    <property type="match status" value="1"/>
</dbReference>
<protein>
    <submittedName>
        <fullName evidence="5">Plastid transcriptionally active 13</fullName>
    </submittedName>
</protein>
<gene>
    <name evidence="5" type="ORF">CTI12_AA057510</name>
</gene>
<dbReference type="Pfam" id="PF00467">
    <property type="entry name" value="KOW"/>
    <property type="match status" value="1"/>
</dbReference>
<organism evidence="5 6">
    <name type="scientific">Artemisia annua</name>
    <name type="common">Sweet wormwood</name>
    <dbReference type="NCBI Taxonomy" id="35608"/>
    <lineage>
        <taxon>Eukaryota</taxon>
        <taxon>Viridiplantae</taxon>
        <taxon>Streptophyta</taxon>
        <taxon>Embryophyta</taxon>
        <taxon>Tracheophyta</taxon>
        <taxon>Spermatophyta</taxon>
        <taxon>Magnoliopsida</taxon>
        <taxon>eudicotyledons</taxon>
        <taxon>Gunneridae</taxon>
        <taxon>Pentapetalae</taxon>
        <taxon>asterids</taxon>
        <taxon>campanulids</taxon>
        <taxon>Asterales</taxon>
        <taxon>Asteraceae</taxon>
        <taxon>Asteroideae</taxon>
        <taxon>Anthemideae</taxon>
        <taxon>Artemisiinae</taxon>
        <taxon>Artemisia</taxon>
    </lineage>
</organism>
<dbReference type="STRING" id="35608.A0A2U1PSY9"/>
<keyword evidence="2" id="KW-0805">Transcription regulation</keyword>
<dbReference type="SUPFAM" id="SSF82679">
    <property type="entry name" value="N-utilization substance G protein NusG, N-terminal domain"/>
    <property type="match status" value="1"/>
</dbReference>
<dbReference type="SUPFAM" id="SSF50104">
    <property type="entry name" value="Translation proteins SH3-like domain"/>
    <property type="match status" value="1"/>
</dbReference>
<dbReference type="Proteomes" id="UP000245207">
    <property type="component" value="Unassembled WGS sequence"/>
</dbReference>
<dbReference type="InterPro" id="IPR043425">
    <property type="entry name" value="NusG-like"/>
</dbReference>
<dbReference type="InterPro" id="IPR014722">
    <property type="entry name" value="Rib_uL2_dom2"/>
</dbReference>
<evidence type="ECO:0000256" key="1">
    <source>
        <dbReference type="ARBA" id="ARBA00022814"/>
    </source>
</evidence>
<evidence type="ECO:0000256" key="3">
    <source>
        <dbReference type="ARBA" id="ARBA00023163"/>
    </source>
</evidence>
<dbReference type="CDD" id="cd09890">
    <property type="entry name" value="NGN_plant"/>
    <property type="match status" value="1"/>
</dbReference>
<dbReference type="EMBL" id="PKPP01000770">
    <property type="protein sequence ID" value="PWA88879.1"/>
    <property type="molecule type" value="Genomic_DNA"/>
</dbReference>
<evidence type="ECO:0000256" key="2">
    <source>
        <dbReference type="ARBA" id="ARBA00023015"/>
    </source>
</evidence>
<accession>A0A2U1PSY9</accession>
<dbReference type="PANTHER" id="PTHR30265">
    <property type="entry name" value="RHO-INTERACTING TRANSCRIPTION TERMINATION FACTOR NUSG"/>
    <property type="match status" value="1"/>
</dbReference>
<keyword evidence="3" id="KW-0804">Transcription</keyword>
<dbReference type="InterPro" id="IPR005824">
    <property type="entry name" value="KOW"/>
</dbReference>
<dbReference type="Gene3D" id="2.30.30.30">
    <property type="match status" value="1"/>
</dbReference>
<dbReference type="GO" id="GO:0031564">
    <property type="term" value="P:transcription antitermination"/>
    <property type="evidence" value="ECO:0007669"/>
    <property type="project" value="UniProtKB-KW"/>
</dbReference>
<reference evidence="5 6" key="1">
    <citation type="journal article" date="2018" name="Mol. Plant">
        <title>The genome of Artemisia annua provides insight into the evolution of Asteraceae family and artemisinin biosynthesis.</title>
        <authorList>
            <person name="Shen Q."/>
            <person name="Zhang L."/>
            <person name="Liao Z."/>
            <person name="Wang S."/>
            <person name="Yan T."/>
            <person name="Shi P."/>
            <person name="Liu M."/>
            <person name="Fu X."/>
            <person name="Pan Q."/>
            <person name="Wang Y."/>
            <person name="Lv Z."/>
            <person name="Lu X."/>
            <person name="Zhang F."/>
            <person name="Jiang W."/>
            <person name="Ma Y."/>
            <person name="Chen M."/>
            <person name="Hao X."/>
            <person name="Li L."/>
            <person name="Tang Y."/>
            <person name="Lv G."/>
            <person name="Zhou Y."/>
            <person name="Sun X."/>
            <person name="Brodelius P.E."/>
            <person name="Rose J.K.C."/>
            <person name="Tang K."/>
        </authorList>
    </citation>
    <scope>NUCLEOTIDE SEQUENCE [LARGE SCALE GENOMIC DNA]</scope>
    <source>
        <strain evidence="6">cv. Huhao1</strain>
        <tissue evidence="5">Leaf</tissue>
    </source>
</reference>
<proteinExistence type="predicted"/>
<sequence length="326" mass="37157">MMMNMTMVLPNKDLLLMQSSSRPPPLLSIKNKPTRNNIIVVRATLVEEEQETMLTTKEKRELRKANRDSKIGTYNWREEVEEKLLQKPKKQFSSWKEELNLDLLAHMGPQWWILKVSRAKGKDTVERMLQALHKNFPDAEFKVFTAAVDEKTKLKSGKISVKPKPLYPGCVFLHCTLNRELHNFIREDCEGVGGFIGRMVGNTKKQINKPRPVSETDMEAIFQEVKEKQEASDKAFEEEHLRSLEANIVDKTGKKVVTGKMTKRSRKPSGPILGSAVRIVSGTFTDFTGTIKKLDKKRGLVTVGFSLFGKDTIVDLNLSEIVEEQK</sequence>
<evidence type="ECO:0000259" key="4">
    <source>
        <dbReference type="SMART" id="SM00738"/>
    </source>
</evidence>
<dbReference type="GO" id="GO:0006354">
    <property type="term" value="P:DNA-templated transcription elongation"/>
    <property type="evidence" value="ECO:0007669"/>
    <property type="project" value="InterPro"/>
</dbReference>
<evidence type="ECO:0000313" key="5">
    <source>
        <dbReference type="EMBL" id="PWA88879.1"/>
    </source>
</evidence>
<dbReference type="InterPro" id="IPR008991">
    <property type="entry name" value="Translation_prot_SH3-like_sf"/>
</dbReference>
<keyword evidence="6" id="KW-1185">Reference proteome</keyword>
<dbReference type="Pfam" id="PF02357">
    <property type="entry name" value="NusG"/>
    <property type="match status" value="1"/>
</dbReference>
<dbReference type="OrthoDB" id="8300383at2759"/>
<dbReference type="InterPro" id="IPR036735">
    <property type="entry name" value="NGN_dom_sf"/>
</dbReference>
<dbReference type="SMART" id="SM00738">
    <property type="entry name" value="NGN"/>
    <property type="match status" value="1"/>
</dbReference>
<feature type="domain" description="NusG-like N-terminal" evidence="4">
    <location>
        <begin position="108"/>
        <end position="225"/>
    </location>
</feature>
<evidence type="ECO:0000313" key="6">
    <source>
        <dbReference type="Proteomes" id="UP000245207"/>
    </source>
</evidence>